<comment type="similarity">
    <text evidence="2 8">Belongs to the glycosyltransferase 92 family.</text>
</comment>
<protein>
    <recommendedName>
        <fullName evidence="8">Glycosyltransferase family 92 protein</fullName>
        <ecNumber evidence="8">2.4.1.-</ecNumber>
    </recommendedName>
</protein>
<evidence type="ECO:0000256" key="4">
    <source>
        <dbReference type="ARBA" id="ARBA00022679"/>
    </source>
</evidence>
<dbReference type="Pfam" id="PF01697">
    <property type="entry name" value="Glyco_transf_92"/>
    <property type="match status" value="1"/>
</dbReference>
<evidence type="ECO:0000256" key="6">
    <source>
        <dbReference type="ARBA" id="ARBA00022989"/>
    </source>
</evidence>
<dbReference type="PANTHER" id="PTHR21461:SF69">
    <property type="entry name" value="GLYCOSYLTRANSFERASE FAMILY 92 PROTEIN"/>
    <property type="match status" value="1"/>
</dbReference>
<sequence length="403" mass="46424">MSFYLAGTVYLVTIHHVVCLHRNLSLSVLCDQHQVPSQHFCNLFTQKVVSRKLCPYTGILGLLKLFTGHSVPQRTLGGSSATDGVVPSLNFSYILRLLDRGQNDIVSNYPPRSLASDFDRRHFLLVCVWVRNQAFLVNDFIAHHLVEGVSHFVFNNDESSDNIKLLLEPWQEVGVVNVIQTKHRLSQSEFYDKCYKDYSGKYSWITFLDVDERFVSYSESSLMNVLQRYERNGGVSFNWRLYEEPYTVVHNSDKHYIPLEAVSYKLGKYHPIVKTFAVVSKISGCAHNMPHCASFHAGFFATDDKHNKMERPCWLRRSHSFSTVGEILHFRAPTLFDGLAKGCRDFNRADLEEHRNETWLLGWCHDKVQAFCSSKPSSQLLPNNKKLRIVVDEIKKILYHSQT</sequence>
<dbReference type="GO" id="GO:0016757">
    <property type="term" value="F:glycosyltransferase activity"/>
    <property type="evidence" value="ECO:0007669"/>
    <property type="project" value="UniProtKB-UniRule"/>
</dbReference>
<proteinExistence type="inferred from homology"/>
<keyword evidence="5" id="KW-0812">Transmembrane</keyword>
<evidence type="ECO:0000256" key="5">
    <source>
        <dbReference type="ARBA" id="ARBA00022692"/>
    </source>
</evidence>
<dbReference type="GO" id="GO:0016020">
    <property type="term" value="C:membrane"/>
    <property type="evidence" value="ECO:0007669"/>
    <property type="project" value="UniProtKB-SubCell"/>
</dbReference>
<evidence type="ECO:0000256" key="2">
    <source>
        <dbReference type="ARBA" id="ARBA00007647"/>
    </source>
</evidence>
<accession>A0A061RE59</accession>
<dbReference type="InterPro" id="IPR008166">
    <property type="entry name" value="Glyco_transf_92"/>
</dbReference>
<dbReference type="GO" id="GO:0005737">
    <property type="term" value="C:cytoplasm"/>
    <property type="evidence" value="ECO:0007669"/>
    <property type="project" value="TreeGrafter"/>
</dbReference>
<dbReference type="EC" id="2.4.1.-" evidence="8"/>
<evidence type="ECO:0000256" key="1">
    <source>
        <dbReference type="ARBA" id="ARBA00004167"/>
    </source>
</evidence>
<organism evidence="9">
    <name type="scientific">Tetraselmis sp. GSL018</name>
    <dbReference type="NCBI Taxonomy" id="582737"/>
    <lineage>
        <taxon>Eukaryota</taxon>
        <taxon>Viridiplantae</taxon>
        <taxon>Chlorophyta</taxon>
        <taxon>core chlorophytes</taxon>
        <taxon>Chlorodendrophyceae</taxon>
        <taxon>Chlorodendrales</taxon>
        <taxon>Chlorodendraceae</taxon>
        <taxon>Tetraselmis</taxon>
    </lineage>
</organism>
<dbReference type="EMBL" id="GBEZ01017254">
    <property type="protein sequence ID" value="JAC69069.1"/>
    <property type="molecule type" value="Transcribed_RNA"/>
</dbReference>
<keyword evidence="6" id="KW-1133">Transmembrane helix</keyword>
<keyword evidence="3 8" id="KW-0328">Glycosyltransferase</keyword>
<name>A0A061RE59_9CHLO</name>
<dbReference type="InterPro" id="IPR029044">
    <property type="entry name" value="Nucleotide-diphossugar_trans"/>
</dbReference>
<reference evidence="9" key="1">
    <citation type="submission" date="2014-05" db="EMBL/GenBank/DDBJ databases">
        <title>The transcriptome of the halophilic microalga Tetraselmis sp. GSL018 isolated from the Great Salt Lake, Utah.</title>
        <authorList>
            <person name="Jinkerson R.E."/>
            <person name="D'Adamo S."/>
            <person name="Posewitz M.C."/>
        </authorList>
    </citation>
    <scope>NUCLEOTIDE SEQUENCE</scope>
    <source>
        <strain evidence="9">GSL018</strain>
    </source>
</reference>
<dbReference type="PANTHER" id="PTHR21461">
    <property type="entry name" value="GLYCOSYLTRANSFERASE FAMILY 92 PROTEIN"/>
    <property type="match status" value="1"/>
</dbReference>
<comment type="subcellular location">
    <subcellularLocation>
        <location evidence="1">Membrane</location>
        <topology evidence="1">Single-pass membrane protein</topology>
    </subcellularLocation>
</comment>
<evidence type="ECO:0000313" key="9">
    <source>
        <dbReference type="EMBL" id="JAC69069.1"/>
    </source>
</evidence>
<evidence type="ECO:0000256" key="3">
    <source>
        <dbReference type="ARBA" id="ARBA00022676"/>
    </source>
</evidence>
<evidence type="ECO:0000256" key="7">
    <source>
        <dbReference type="ARBA" id="ARBA00023136"/>
    </source>
</evidence>
<evidence type="ECO:0000256" key="8">
    <source>
        <dbReference type="RuleBase" id="RU366017"/>
    </source>
</evidence>
<dbReference type="AlphaFoldDB" id="A0A061RE59"/>
<dbReference type="SUPFAM" id="SSF53448">
    <property type="entry name" value="Nucleotide-diphospho-sugar transferases"/>
    <property type="match status" value="1"/>
</dbReference>
<keyword evidence="4 8" id="KW-0808">Transferase</keyword>
<gene>
    <name evidence="9" type="ORF">TSPGSL018_7272</name>
</gene>
<keyword evidence="7" id="KW-0472">Membrane</keyword>